<dbReference type="EMBL" id="WIXE01019595">
    <property type="protein sequence ID" value="KAK5969905.1"/>
    <property type="molecule type" value="Genomic_DNA"/>
</dbReference>
<name>A0AAN8F400_TRICO</name>
<comment type="caution">
    <text evidence="1">The sequence shown here is derived from an EMBL/GenBank/DDBJ whole genome shotgun (WGS) entry which is preliminary data.</text>
</comment>
<organism evidence="1 2">
    <name type="scientific">Trichostrongylus colubriformis</name>
    <name type="common">Black scour worm</name>
    <dbReference type="NCBI Taxonomy" id="6319"/>
    <lineage>
        <taxon>Eukaryota</taxon>
        <taxon>Metazoa</taxon>
        <taxon>Ecdysozoa</taxon>
        <taxon>Nematoda</taxon>
        <taxon>Chromadorea</taxon>
        <taxon>Rhabditida</taxon>
        <taxon>Rhabditina</taxon>
        <taxon>Rhabditomorpha</taxon>
        <taxon>Strongyloidea</taxon>
        <taxon>Trichostrongylidae</taxon>
        <taxon>Trichostrongylus</taxon>
    </lineage>
</organism>
<sequence length="62" mass="6699">MRSAANISSSYYQSAALPHSGNNSPSTRHYFSWAPNVSPEHIHKHVSRPSSICSGIQAANTC</sequence>
<evidence type="ECO:0000313" key="2">
    <source>
        <dbReference type="Proteomes" id="UP001331761"/>
    </source>
</evidence>
<reference evidence="1 2" key="1">
    <citation type="submission" date="2019-10" db="EMBL/GenBank/DDBJ databases">
        <title>Assembly and Annotation for the nematode Trichostrongylus colubriformis.</title>
        <authorList>
            <person name="Martin J."/>
        </authorList>
    </citation>
    <scope>NUCLEOTIDE SEQUENCE [LARGE SCALE GENOMIC DNA]</scope>
    <source>
        <strain evidence="1">G859</strain>
        <tissue evidence="1">Whole worm</tissue>
    </source>
</reference>
<protein>
    <submittedName>
        <fullName evidence="1">Uncharacterized protein</fullName>
    </submittedName>
</protein>
<accession>A0AAN8F400</accession>
<proteinExistence type="predicted"/>
<evidence type="ECO:0000313" key="1">
    <source>
        <dbReference type="EMBL" id="KAK5969905.1"/>
    </source>
</evidence>
<dbReference type="Proteomes" id="UP001331761">
    <property type="component" value="Unassembled WGS sequence"/>
</dbReference>
<keyword evidence="2" id="KW-1185">Reference proteome</keyword>
<dbReference type="AlphaFoldDB" id="A0AAN8F400"/>
<gene>
    <name evidence="1" type="ORF">GCK32_017768</name>
</gene>